<name>A0A136IP88_9PEZI</name>
<dbReference type="InParanoid" id="A0A136IP88"/>
<dbReference type="OrthoDB" id="2142040at2759"/>
<dbReference type="STRING" id="196109.A0A136IP88"/>
<dbReference type="PROSITE" id="PS50234">
    <property type="entry name" value="VWFA"/>
    <property type="match status" value="1"/>
</dbReference>
<dbReference type="SUPFAM" id="SSF53300">
    <property type="entry name" value="vWA-like"/>
    <property type="match status" value="1"/>
</dbReference>
<organism evidence="3 4">
    <name type="scientific">Microdochium bolleyi</name>
    <dbReference type="NCBI Taxonomy" id="196109"/>
    <lineage>
        <taxon>Eukaryota</taxon>
        <taxon>Fungi</taxon>
        <taxon>Dikarya</taxon>
        <taxon>Ascomycota</taxon>
        <taxon>Pezizomycotina</taxon>
        <taxon>Sordariomycetes</taxon>
        <taxon>Xylariomycetidae</taxon>
        <taxon>Xylariales</taxon>
        <taxon>Microdochiaceae</taxon>
        <taxon>Microdochium</taxon>
    </lineage>
</organism>
<evidence type="ECO:0000313" key="4">
    <source>
        <dbReference type="Proteomes" id="UP000070501"/>
    </source>
</evidence>
<dbReference type="AlphaFoldDB" id="A0A136IP88"/>
<feature type="compositionally biased region" description="Low complexity" evidence="1">
    <location>
        <begin position="61"/>
        <end position="80"/>
    </location>
</feature>
<dbReference type="PANTHER" id="PTHR34706:SF1">
    <property type="entry name" value="VWFA DOMAIN-CONTAINING PROTEIN"/>
    <property type="match status" value="1"/>
</dbReference>
<dbReference type="SMART" id="SM00327">
    <property type="entry name" value="VWA"/>
    <property type="match status" value="1"/>
</dbReference>
<feature type="compositionally biased region" description="Low complexity" evidence="1">
    <location>
        <begin position="18"/>
        <end position="46"/>
    </location>
</feature>
<sequence>MGKPESLSKMFSNPFRKSSSVAATSPVSPQQQSAKSQPSASQSDQAAPPPPSYTEATRSVQSSSQTAAPAPSASLSTTQAHPRLTRQSVQADNDPHAFLSSFDTIFLVDDSGSMQGRRWEETRAVLKAIVPVCTAHDSDGVDIYFLNHKTKEGLDKAKGSAGTGYRGVTDPKRVQTIFDSVKPSGATPTATRLRAILKPYLTLYEEQLKQTGDETCLKPLNIIVITDGAPTDEPDTTIIQFAKVLDRLEAPPYQVGIQFFQVGNDPVAAKALKELDDELASGTNVDLRDMVDTTTFDDRAGSGSSRGGNTSTALTADTVLKTVLGAVVRKLDRVQTRRA</sequence>
<dbReference type="PANTHER" id="PTHR34706">
    <property type="entry name" value="SLR1338 PROTEIN"/>
    <property type="match status" value="1"/>
</dbReference>
<dbReference type="InterPro" id="IPR002035">
    <property type="entry name" value="VWF_A"/>
</dbReference>
<keyword evidence="4" id="KW-1185">Reference proteome</keyword>
<feature type="domain" description="VWFA" evidence="2">
    <location>
        <begin position="103"/>
        <end position="323"/>
    </location>
</feature>
<evidence type="ECO:0000256" key="1">
    <source>
        <dbReference type="SAM" id="MobiDB-lite"/>
    </source>
</evidence>
<feature type="region of interest" description="Disordered" evidence="1">
    <location>
        <begin position="1"/>
        <end position="81"/>
    </location>
</feature>
<evidence type="ECO:0000313" key="3">
    <source>
        <dbReference type="EMBL" id="KXJ86741.1"/>
    </source>
</evidence>
<accession>A0A136IP88</accession>
<evidence type="ECO:0000259" key="2">
    <source>
        <dbReference type="PROSITE" id="PS50234"/>
    </source>
</evidence>
<protein>
    <recommendedName>
        <fullName evidence="2">VWFA domain-containing protein</fullName>
    </recommendedName>
</protein>
<dbReference type="InterPro" id="IPR036465">
    <property type="entry name" value="vWFA_dom_sf"/>
</dbReference>
<dbReference type="Pfam" id="PF00092">
    <property type="entry name" value="VWA"/>
    <property type="match status" value="1"/>
</dbReference>
<dbReference type="Gene3D" id="3.40.50.410">
    <property type="entry name" value="von Willebrand factor, type A domain"/>
    <property type="match status" value="1"/>
</dbReference>
<reference evidence="4" key="1">
    <citation type="submission" date="2016-02" db="EMBL/GenBank/DDBJ databases">
        <title>Draft genome sequence of Microdochium bolleyi, a fungal endophyte of beachgrass.</title>
        <authorList>
            <consortium name="DOE Joint Genome Institute"/>
            <person name="David A.S."/>
            <person name="May G."/>
            <person name="Haridas S."/>
            <person name="Lim J."/>
            <person name="Wang M."/>
            <person name="Labutti K."/>
            <person name="Lipzen A."/>
            <person name="Barry K."/>
            <person name="Grigoriev I.V."/>
        </authorList>
    </citation>
    <scope>NUCLEOTIDE SEQUENCE [LARGE SCALE GENOMIC DNA]</scope>
    <source>
        <strain evidence="4">J235TASD1</strain>
    </source>
</reference>
<dbReference type="EMBL" id="KQ964266">
    <property type="protein sequence ID" value="KXJ86741.1"/>
    <property type="molecule type" value="Genomic_DNA"/>
</dbReference>
<dbReference type="Proteomes" id="UP000070501">
    <property type="component" value="Unassembled WGS sequence"/>
</dbReference>
<gene>
    <name evidence="3" type="ORF">Micbo1qcDRAFT_152741</name>
</gene>
<proteinExistence type="predicted"/>